<dbReference type="InterPro" id="IPR006680">
    <property type="entry name" value="Amidohydro-rel"/>
</dbReference>
<evidence type="ECO:0000313" key="2">
    <source>
        <dbReference type="EMBL" id="GAA4326354.1"/>
    </source>
</evidence>
<dbReference type="RefSeq" id="WP_345246901.1">
    <property type="nucleotide sequence ID" value="NZ_BAABFO010000003.1"/>
</dbReference>
<dbReference type="Gene3D" id="3.20.20.140">
    <property type="entry name" value="Metal-dependent hydrolases"/>
    <property type="match status" value="1"/>
</dbReference>
<reference evidence="3" key="1">
    <citation type="journal article" date="2019" name="Int. J. Syst. Evol. Microbiol.">
        <title>The Global Catalogue of Microorganisms (GCM) 10K type strain sequencing project: providing services to taxonomists for standard genome sequencing and annotation.</title>
        <authorList>
            <consortium name="The Broad Institute Genomics Platform"/>
            <consortium name="The Broad Institute Genome Sequencing Center for Infectious Disease"/>
            <person name="Wu L."/>
            <person name="Ma J."/>
        </authorList>
    </citation>
    <scope>NUCLEOTIDE SEQUENCE [LARGE SCALE GENOMIC DNA]</scope>
    <source>
        <strain evidence="3">JCM 17666</strain>
    </source>
</reference>
<organism evidence="2 3">
    <name type="scientific">Pigmentiphaga soli</name>
    <dbReference type="NCBI Taxonomy" id="1007095"/>
    <lineage>
        <taxon>Bacteria</taxon>
        <taxon>Pseudomonadati</taxon>
        <taxon>Pseudomonadota</taxon>
        <taxon>Betaproteobacteria</taxon>
        <taxon>Burkholderiales</taxon>
        <taxon>Alcaligenaceae</taxon>
        <taxon>Pigmentiphaga</taxon>
    </lineage>
</organism>
<evidence type="ECO:0000259" key="1">
    <source>
        <dbReference type="Pfam" id="PF04909"/>
    </source>
</evidence>
<dbReference type="PANTHER" id="PTHR35563:SF2">
    <property type="entry name" value="BARREL METAL-DEPENDENT HYDROLASE, PUTATIVE (AFU_ORTHOLOGUE AFUA_1G16240)-RELATED"/>
    <property type="match status" value="1"/>
</dbReference>
<dbReference type="InterPro" id="IPR052358">
    <property type="entry name" value="Aro_Compnd_Degr_Hydrolases"/>
</dbReference>
<name>A0ABP8GL33_9BURK</name>
<evidence type="ECO:0000313" key="3">
    <source>
        <dbReference type="Proteomes" id="UP001501671"/>
    </source>
</evidence>
<sequence>MQAGGRLIGLTEAEARQVCARHNFLKPIVVPAGAYAGQPEPVQAVGSWSYILAGPTLGEDTAPMPGAPACPAPQTVLKPPGLRLPAHACDSHLHILGPAGRFPYSADRVYTPPDCLLPHYRALQQSLGLSRCVLVQPSVYGTDNRVLLEALAELGGAARGVVVLEGGEPASRLADMHALGVRGVRVNLVDVKRPTAALPIAGLQRLADRVAPLGWHLELLVHVDQYPDLDESLGRLDVPLVFGHLGYLSRQADLRHPGLRAMAALMKAGRAWAKMTGPYRIDDGPLYPKARTIARWLARECMERIVWGTDWPHVMVRNDMPHDADLLDAAGQWLPSQEQRQALFADNAARLYGWP</sequence>
<dbReference type="InterPro" id="IPR032466">
    <property type="entry name" value="Metal_Hydrolase"/>
</dbReference>
<dbReference type="Gene3D" id="3.40.190.10">
    <property type="entry name" value="Periplasmic binding protein-like II"/>
    <property type="match status" value="2"/>
</dbReference>
<accession>A0ABP8GL33</accession>
<dbReference type="SUPFAM" id="SSF51556">
    <property type="entry name" value="Metallo-dependent hydrolases"/>
    <property type="match status" value="1"/>
</dbReference>
<dbReference type="EMBL" id="BAABFO010000003">
    <property type="protein sequence ID" value="GAA4326354.1"/>
    <property type="molecule type" value="Genomic_DNA"/>
</dbReference>
<proteinExistence type="predicted"/>
<dbReference type="PANTHER" id="PTHR35563">
    <property type="entry name" value="BARREL METAL-DEPENDENT HYDROLASE, PUTATIVE (AFU_ORTHOLOGUE AFUA_1G16240)-RELATED"/>
    <property type="match status" value="1"/>
</dbReference>
<comment type="caution">
    <text evidence="2">The sequence shown here is derived from an EMBL/GenBank/DDBJ whole genome shotgun (WGS) entry which is preliminary data.</text>
</comment>
<keyword evidence="3" id="KW-1185">Reference proteome</keyword>
<protein>
    <submittedName>
        <fullName evidence="2">Amidohydrolase family protein</fullName>
    </submittedName>
</protein>
<feature type="domain" description="Amidohydrolase-related" evidence="1">
    <location>
        <begin position="89"/>
        <end position="353"/>
    </location>
</feature>
<gene>
    <name evidence="2" type="ORF">GCM10023144_09750</name>
</gene>
<dbReference type="Proteomes" id="UP001501671">
    <property type="component" value="Unassembled WGS sequence"/>
</dbReference>
<dbReference type="Pfam" id="PF04909">
    <property type="entry name" value="Amidohydro_2"/>
    <property type="match status" value="1"/>
</dbReference>